<feature type="compositionally biased region" description="Basic and acidic residues" evidence="1">
    <location>
        <begin position="9"/>
        <end position="19"/>
    </location>
</feature>
<name>A0ABZ2KQX3_9BACT</name>
<keyword evidence="3" id="KW-1185">Reference proteome</keyword>
<organism evidence="2 3">
    <name type="scientific">Pendulispora rubella</name>
    <dbReference type="NCBI Taxonomy" id="2741070"/>
    <lineage>
        <taxon>Bacteria</taxon>
        <taxon>Pseudomonadati</taxon>
        <taxon>Myxococcota</taxon>
        <taxon>Myxococcia</taxon>
        <taxon>Myxococcales</taxon>
        <taxon>Sorangiineae</taxon>
        <taxon>Pendulisporaceae</taxon>
        <taxon>Pendulispora</taxon>
    </lineage>
</organism>
<evidence type="ECO:0000313" key="3">
    <source>
        <dbReference type="Proteomes" id="UP001374803"/>
    </source>
</evidence>
<protein>
    <submittedName>
        <fullName evidence="2">Thioredoxin family protein</fullName>
    </submittedName>
</protein>
<dbReference type="EMBL" id="CP089983">
    <property type="protein sequence ID" value="WXB00905.1"/>
    <property type="molecule type" value="Genomic_DNA"/>
</dbReference>
<reference evidence="2" key="1">
    <citation type="submission" date="2021-12" db="EMBL/GenBank/DDBJ databases">
        <title>Discovery of the Pendulisporaceae a myxobacterial family with distinct sporulation behavior and unique specialized metabolism.</title>
        <authorList>
            <person name="Garcia R."/>
            <person name="Popoff A."/>
            <person name="Bader C.D."/>
            <person name="Loehr J."/>
            <person name="Walesch S."/>
            <person name="Walt C."/>
            <person name="Boldt J."/>
            <person name="Bunk B."/>
            <person name="Haeckl F.J.F.P.J."/>
            <person name="Gunesch A.P."/>
            <person name="Birkelbach J."/>
            <person name="Nuebel U."/>
            <person name="Pietschmann T."/>
            <person name="Bach T."/>
            <person name="Mueller R."/>
        </authorList>
    </citation>
    <scope>NUCLEOTIDE SEQUENCE</scope>
    <source>
        <strain evidence="2">MSr11367</strain>
    </source>
</reference>
<dbReference type="RefSeq" id="WP_394830507.1">
    <property type="nucleotide sequence ID" value="NZ_CP089929.1"/>
</dbReference>
<evidence type="ECO:0000313" key="2">
    <source>
        <dbReference type="EMBL" id="WXB00905.1"/>
    </source>
</evidence>
<proteinExistence type="predicted"/>
<evidence type="ECO:0000256" key="1">
    <source>
        <dbReference type="SAM" id="MobiDB-lite"/>
    </source>
</evidence>
<accession>A0ABZ2KQX3</accession>
<dbReference type="Proteomes" id="UP001374803">
    <property type="component" value="Chromosome"/>
</dbReference>
<feature type="region of interest" description="Disordered" evidence="1">
    <location>
        <begin position="1"/>
        <end position="21"/>
    </location>
</feature>
<gene>
    <name evidence="2" type="ORF">LVJ94_28780</name>
</gene>
<sequence>MASLAQRAAEGDPRVHAELRGGGPDGLRALLARYDATPASEVLARTNLQRAIDAVAKQRDAHVSRLYWYTDLNEAMGAARRQGRPILALRMLGNLDEELSCANSRFFRTALYANRELSAYLREHFVLVWQSERPAPVITIDFRDGRKVVRTITGNSIHYVLDVQGRPVDALPGLYGPGAFRRGLENAESLARRVGSFEESAWRQAMETHHRAALQALVSDWAPTLRRASLPEMPFPGDASASGALVGNDQVLPPAYMAMPVAPSKAAVETPPLRAIERGTPPRDPVPWRHIGRAFAEDAQLDASSVELLRAKRPRNWADAQRPGAPLDARGVAGLIAEFEANMAEDTAKNEFSLHATLHRWFAEAPYDLNELDKRVYSTLFYTPASDPWLGLVPPNAYTGIQDDGIEAR</sequence>